<comment type="caution">
    <text evidence="2">The sequence shown here is derived from an EMBL/GenBank/DDBJ whole genome shotgun (WGS) entry which is preliminary data.</text>
</comment>
<dbReference type="EMBL" id="QLLL01000002">
    <property type="protein sequence ID" value="RAJ08219.1"/>
    <property type="molecule type" value="Genomic_DNA"/>
</dbReference>
<feature type="transmembrane region" description="Helical" evidence="1">
    <location>
        <begin position="75"/>
        <end position="98"/>
    </location>
</feature>
<keyword evidence="1" id="KW-0472">Membrane</keyword>
<proteinExistence type="predicted"/>
<sequence length="126" mass="14207">MENVKDKDLQYIIGNLLRWGVWTSLGIAFIGGLIYLSRHGQEVVYYPKFVETDRDMLTILKEMLQGIGAGRGRDIILLGIMLLFATPISRVLFSLVGFILEKDRLYVCITLIVLMIIFISVRGGLG</sequence>
<evidence type="ECO:0000313" key="2">
    <source>
        <dbReference type="EMBL" id="RAJ08219.1"/>
    </source>
</evidence>
<dbReference type="Pfam" id="PF07843">
    <property type="entry name" value="DUF1634"/>
    <property type="match status" value="1"/>
</dbReference>
<accession>A0A327QUD9</accession>
<feature type="transmembrane region" description="Helical" evidence="1">
    <location>
        <begin position="104"/>
        <end position="125"/>
    </location>
</feature>
<evidence type="ECO:0000313" key="3">
    <source>
        <dbReference type="Proteomes" id="UP000249547"/>
    </source>
</evidence>
<organism evidence="2 3">
    <name type="scientific">Chitinophaga skermanii</name>
    <dbReference type="NCBI Taxonomy" id="331697"/>
    <lineage>
        <taxon>Bacteria</taxon>
        <taxon>Pseudomonadati</taxon>
        <taxon>Bacteroidota</taxon>
        <taxon>Chitinophagia</taxon>
        <taxon>Chitinophagales</taxon>
        <taxon>Chitinophagaceae</taxon>
        <taxon>Chitinophaga</taxon>
    </lineage>
</organism>
<name>A0A327QUD9_9BACT</name>
<keyword evidence="3" id="KW-1185">Reference proteome</keyword>
<keyword evidence="1" id="KW-1133">Transmembrane helix</keyword>
<protein>
    <submittedName>
        <fullName evidence="2">Putative membrane protein</fullName>
    </submittedName>
</protein>
<dbReference type="InterPro" id="IPR012861">
    <property type="entry name" value="DUF1634"/>
</dbReference>
<dbReference type="AlphaFoldDB" id="A0A327QUD9"/>
<dbReference type="RefSeq" id="WP_111596385.1">
    <property type="nucleotide sequence ID" value="NZ_QLLL01000002.1"/>
</dbReference>
<evidence type="ECO:0000256" key="1">
    <source>
        <dbReference type="SAM" id="Phobius"/>
    </source>
</evidence>
<feature type="transmembrane region" description="Helical" evidence="1">
    <location>
        <begin position="16"/>
        <end position="36"/>
    </location>
</feature>
<keyword evidence="1" id="KW-0812">Transmembrane</keyword>
<gene>
    <name evidence="2" type="ORF">LX64_00866</name>
</gene>
<dbReference type="Proteomes" id="UP000249547">
    <property type="component" value="Unassembled WGS sequence"/>
</dbReference>
<reference evidence="2 3" key="1">
    <citation type="submission" date="2018-06" db="EMBL/GenBank/DDBJ databases">
        <title>Genomic Encyclopedia of Archaeal and Bacterial Type Strains, Phase II (KMG-II): from individual species to whole genera.</title>
        <authorList>
            <person name="Goeker M."/>
        </authorList>
    </citation>
    <scope>NUCLEOTIDE SEQUENCE [LARGE SCALE GENOMIC DNA]</scope>
    <source>
        <strain evidence="2 3">DSM 23857</strain>
    </source>
</reference>
<dbReference type="OrthoDB" id="1072981at2"/>